<dbReference type="SUPFAM" id="SSF50494">
    <property type="entry name" value="Trypsin-like serine proteases"/>
    <property type="match status" value="1"/>
</dbReference>
<dbReference type="InterPro" id="IPR001254">
    <property type="entry name" value="Trypsin_dom"/>
</dbReference>
<dbReference type="PANTHER" id="PTHR24252:SF7">
    <property type="entry name" value="HYALIN"/>
    <property type="match status" value="1"/>
</dbReference>
<organism evidence="3 4">
    <name type="scientific">Cirrhinus mrigala</name>
    <name type="common">Mrigala</name>
    <dbReference type="NCBI Taxonomy" id="683832"/>
    <lineage>
        <taxon>Eukaryota</taxon>
        <taxon>Metazoa</taxon>
        <taxon>Chordata</taxon>
        <taxon>Craniata</taxon>
        <taxon>Vertebrata</taxon>
        <taxon>Euteleostomi</taxon>
        <taxon>Actinopterygii</taxon>
        <taxon>Neopterygii</taxon>
        <taxon>Teleostei</taxon>
        <taxon>Ostariophysi</taxon>
        <taxon>Cypriniformes</taxon>
        <taxon>Cyprinidae</taxon>
        <taxon>Labeoninae</taxon>
        <taxon>Labeonini</taxon>
        <taxon>Cirrhinus</taxon>
    </lineage>
</organism>
<dbReference type="PANTHER" id="PTHR24252">
    <property type="entry name" value="ACROSIN-RELATED"/>
    <property type="match status" value="1"/>
</dbReference>
<name>A0ABD0Q1I2_CIRMR</name>
<keyword evidence="1" id="KW-1015">Disulfide bond</keyword>
<gene>
    <name evidence="3" type="ORF">M9458_025561</name>
</gene>
<evidence type="ECO:0000256" key="1">
    <source>
        <dbReference type="ARBA" id="ARBA00023157"/>
    </source>
</evidence>
<dbReference type="InterPro" id="IPR043504">
    <property type="entry name" value="Peptidase_S1_PA_chymotrypsin"/>
</dbReference>
<protein>
    <recommendedName>
        <fullName evidence="2">Peptidase S1 domain-containing protein</fullName>
    </recommendedName>
</protein>
<feature type="non-terminal residue" evidence="3">
    <location>
        <position position="90"/>
    </location>
</feature>
<comment type="caution">
    <text evidence="3">The sequence shown here is derived from an EMBL/GenBank/DDBJ whole genome shotgun (WGS) entry which is preliminary data.</text>
</comment>
<proteinExistence type="predicted"/>
<dbReference type="Pfam" id="PF00089">
    <property type="entry name" value="Trypsin"/>
    <property type="match status" value="1"/>
</dbReference>
<accession>A0ABD0Q1I2</accession>
<evidence type="ECO:0000313" key="4">
    <source>
        <dbReference type="Proteomes" id="UP001529510"/>
    </source>
</evidence>
<feature type="domain" description="Peptidase S1" evidence="2">
    <location>
        <begin position="9"/>
        <end position="88"/>
    </location>
</feature>
<dbReference type="Gene3D" id="2.40.10.10">
    <property type="entry name" value="Trypsin-like serine proteases"/>
    <property type="match status" value="1"/>
</dbReference>
<feature type="non-terminal residue" evidence="3">
    <location>
        <position position="1"/>
    </location>
</feature>
<keyword evidence="4" id="KW-1185">Reference proteome</keyword>
<dbReference type="InterPro" id="IPR009003">
    <property type="entry name" value="Peptidase_S1_PA"/>
</dbReference>
<evidence type="ECO:0000313" key="3">
    <source>
        <dbReference type="EMBL" id="KAL0180119.1"/>
    </source>
</evidence>
<evidence type="ECO:0000259" key="2">
    <source>
        <dbReference type="Pfam" id="PF00089"/>
    </source>
</evidence>
<sequence>PNDIYPYIIYAGRQQLNGWNPDETSHRINRVVVPLGYTDPQLGQDIALVELATPVRWSDRVQPICLPYANVEFNNDMRCMITGWGNIRDG</sequence>
<dbReference type="EMBL" id="JAMKFB020000012">
    <property type="protein sequence ID" value="KAL0180119.1"/>
    <property type="molecule type" value="Genomic_DNA"/>
</dbReference>
<dbReference type="AlphaFoldDB" id="A0ABD0Q1I2"/>
<reference evidence="3 4" key="1">
    <citation type="submission" date="2024-05" db="EMBL/GenBank/DDBJ databases">
        <title>Genome sequencing and assembly of Indian major carp, Cirrhinus mrigala (Hamilton, 1822).</title>
        <authorList>
            <person name="Mohindra V."/>
            <person name="Chowdhury L.M."/>
            <person name="Lal K."/>
            <person name="Jena J.K."/>
        </authorList>
    </citation>
    <scope>NUCLEOTIDE SEQUENCE [LARGE SCALE GENOMIC DNA]</scope>
    <source>
        <strain evidence="3">CM1030</strain>
        <tissue evidence="3">Blood</tissue>
    </source>
</reference>
<dbReference type="Proteomes" id="UP001529510">
    <property type="component" value="Unassembled WGS sequence"/>
</dbReference>